<name>A0A223NYN4_9SPHI</name>
<proteinExistence type="predicted"/>
<reference evidence="1 2" key="1">
    <citation type="submission" date="2017-08" db="EMBL/GenBank/DDBJ databases">
        <title>Complete genome sequence of Mucilaginibacter sp. strain BJC16-A31.</title>
        <authorList>
            <consortium name="Henan University of Science and Technology"/>
            <person name="You X."/>
        </authorList>
    </citation>
    <scope>NUCLEOTIDE SEQUENCE [LARGE SCALE GENOMIC DNA]</scope>
    <source>
        <strain evidence="1 2">BJC16-A31</strain>
    </source>
</reference>
<accession>A0A223NYN4</accession>
<organism evidence="1 2">
    <name type="scientific">Mucilaginibacter xinganensis</name>
    <dbReference type="NCBI Taxonomy" id="1234841"/>
    <lineage>
        <taxon>Bacteria</taxon>
        <taxon>Pseudomonadati</taxon>
        <taxon>Bacteroidota</taxon>
        <taxon>Sphingobacteriia</taxon>
        <taxon>Sphingobacteriales</taxon>
        <taxon>Sphingobacteriaceae</taxon>
        <taxon>Mucilaginibacter</taxon>
    </lineage>
</organism>
<gene>
    <name evidence="1" type="ORF">MuYL_3104</name>
</gene>
<dbReference type="Proteomes" id="UP000215002">
    <property type="component" value="Chromosome"/>
</dbReference>
<evidence type="ECO:0000313" key="1">
    <source>
        <dbReference type="EMBL" id="ASU34989.1"/>
    </source>
</evidence>
<dbReference type="EMBL" id="CP022743">
    <property type="protein sequence ID" value="ASU34989.1"/>
    <property type="molecule type" value="Genomic_DNA"/>
</dbReference>
<protein>
    <submittedName>
        <fullName evidence="1">Uncharacterized protein</fullName>
    </submittedName>
</protein>
<sequence length="43" mass="4888">MFKHLISLSILQLSYNAKSNTSKPVLLQLSFVKTAFYNIITIT</sequence>
<evidence type="ECO:0000313" key="2">
    <source>
        <dbReference type="Proteomes" id="UP000215002"/>
    </source>
</evidence>
<dbReference type="AlphaFoldDB" id="A0A223NYN4"/>
<dbReference type="KEGG" id="muc:MuYL_3104"/>
<keyword evidence="2" id="KW-1185">Reference proteome</keyword>